<proteinExistence type="predicted"/>
<dbReference type="AlphaFoldDB" id="A0A0H5R9U7"/>
<reference evidence="1" key="1">
    <citation type="submission" date="2015-04" db="EMBL/GenBank/DDBJ databases">
        <title>The genome sequence of the plant pathogenic Rhizarian Plasmodiophora brassicae reveals insights in its biotrophic life cycle and the origin of chitin synthesis.</title>
        <authorList>
            <person name="Schwelm A."/>
            <person name="Fogelqvist J."/>
            <person name="Knaust A."/>
            <person name="Julke S."/>
            <person name="Lilja T."/>
            <person name="Dhandapani V."/>
            <person name="Bonilla-Rosso G."/>
            <person name="Karlsson M."/>
            <person name="Shevchenko A."/>
            <person name="Choi S.R."/>
            <person name="Kim H.G."/>
            <person name="Park J.Y."/>
            <person name="Lim Y.P."/>
            <person name="Ludwig-Muller J."/>
            <person name="Dixelius C."/>
        </authorList>
    </citation>
    <scope>NUCLEOTIDE SEQUENCE</scope>
    <source>
        <tissue evidence="1">Potato root galls</tissue>
    </source>
</reference>
<dbReference type="EMBL" id="HACM01010421">
    <property type="protein sequence ID" value="CRZ10863.1"/>
    <property type="molecule type" value="Transcribed_RNA"/>
</dbReference>
<evidence type="ECO:0000313" key="1">
    <source>
        <dbReference type="EMBL" id="CRZ10863.1"/>
    </source>
</evidence>
<organism evidence="1">
    <name type="scientific">Spongospora subterranea</name>
    <dbReference type="NCBI Taxonomy" id="70186"/>
    <lineage>
        <taxon>Eukaryota</taxon>
        <taxon>Sar</taxon>
        <taxon>Rhizaria</taxon>
        <taxon>Endomyxa</taxon>
        <taxon>Phytomyxea</taxon>
        <taxon>Plasmodiophorida</taxon>
        <taxon>Plasmodiophoridae</taxon>
        <taxon>Spongospora</taxon>
    </lineage>
</organism>
<name>A0A0H5R9U7_9EUKA</name>
<sequence length="322" mass="36362">MAAASTIRCGGEFFNPEACDSLVGSSARVCAYCHSFQVDSSRIVLCRSSETPFTPRKRLIRVEHASVTLDLRFFAIDKKDGNDGLLVFKDKRQAEIALSMWPKHLSSLPDTIGPLVEFVKCRCCRRKVHPVLLESCTKPSCMKRSQIIFSKKRPSIKADNEPVVPGDVEKRRRQWRICPDSADIGSWPSNQLLPRAVIQSPEPLCAEKTSVRFAGNDLHRDFDFFCGLKEVVIPVIPYPKGDFDSDGELKCQVEVNDETGVSGSLRFTFRKLPHTSDLDEQIQRLHLFEEDEAPNCTHYTLLSPLFKHESSGDIDLYTQLEL</sequence>
<protein>
    <submittedName>
        <fullName evidence="1">Uncharacterized protein</fullName>
    </submittedName>
</protein>
<accession>A0A0H5R9U7</accession>